<feature type="signal peptide" evidence="2">
    <location>
        <begin position="1"/>
        <end position="22"/>
    </location>
</feature>
<sequence length="253" mass="27089">MAAGSLGFMLGWLGNFKLLAFAANRGPLALRGISPTQWLLMLLLPYFPAKRGHARTRTGNVLLSLVAKIAFAAALTVALISPAAAAFPVMAHVGYALYVWLFASMLLDAPAPLGVALLGGIVDLQPAMHAPYLATSVREFWGRRYNQIVSVMLQPPIMLGQEAVTSWLCGLARRRRAAGGPNRTAGSYGFGHLALRVLQTAVTLALVLASAERLFWGPFEACEIDKRGLAEAMGAIRVVRGLVERAGVLAQRE</sequence>
<dbReference type="STRING" id="33097.A0A150GUV2"/>
<protein>
    <recommendedName>
        <fullName evidence="5">Wax synthase domain-containing protein</fullName>
    </recommendedName>
</protein>
<dbReference type="EMBL" id="LSYV01000007">
    <property type="protein sequence ID" value="KXZ53656.1"/>
    <property type="molecule type" value="Genomic_DNA"/>
</dbReference>
<dbReference type="Proteomes" id="UP000075714">
    <property type="component" value="Unassembled WGS sequence"/>
</dbReference>
<evidence type="ECO:0000313" key="4">
    <source>
        <dbReference type="Proteomes" id="UP000075714"/>
    </source>
</evidence>
<reference evidence="4" key="1">
    <citation type="journal article" date="2016" name="Nat. Commun.">
        <title>The Gonium pectorale genome demonstrates co-option of cell cycle regulation during the evolution of multicellularity.</title>
        <authorList>
            <person name="Hanschen E.R."/>
            <person name="Marriage T.N."/>
            <person name="Ferris P.J."/>
            <person name="Hamaji T."/>
            <person name="Toyoda A."/>
            <person name="Fujiyama A."/>
            <person name="Neme R."/>
            <person name="Noguchi H."/>
            <person name="Minakuchi Y."/>
            <person name="Suzuki M."/>
            <person name="Kawai-Toyooka H."/>
            <person name="Smith D.R."/>
            <person name="Sparks H."/>
            <person name="Anderson J."/>
            <person name="Bakaric R."/>
            <person name="Luria V."/>
            <person name="Karger A."/>
            <person name="Kirschner M.W."/>
            <person name="Durand P.M."/>
            <person name="Michod R.E."/>
            <person name="Nozaki H."/>
            <person name="Olson B.J."/>
        </authorList>
    </citation>
    <scope>NUCLEOTIDE SEQUENCE [LARGE SCALE GENOMIC DNA]</scope>
    <source>
        <strain evidence="4">NIES-2863</strain>
    </source>
</reference>
<evidence type="ECO:0000256" key="2">
    <source>
        <dbReference type="SAM" id="SignalP"/>
    </source>
</evidence>
<dbReference type="AlphaFoldDB" id="A0A150GUV2"/>
<organism evidence="3 4">
    <name type="scientific">Gonium pectorale</name>
    <name type="common">Green alga</name>
    <dbReference type="NCBI Taxonomy" id="33097"/>
    <lineage>
        <taxon>Eukaryota</taxon>
        <taxon>Viridiplantae</taxon>
        <taxon>Chlorophyta</taxon>
        <taxon>core chlorophytes</taxon>
        <taxon>Chlorophyceae</taxon>
        <taxon>CS clade</taxon>
        <taxon>Chlamydomonadales</taxon>
        <taxon>Volvocaceae</taxon>
        <taxon>Gonium</taxon>
    </lineage>
</organism>
<dbReference type="GO" id="GO:0008374">
    <property type="term" value="F:O-acyltransferase activity"/>
    <property type="evidence" value="ECO:0007669"/>
    <property type="project" value="InterPro"/>
</dbReference>
<gene>
    <name evidence="3" type="ORF">GPECTOR_6g573</name>
</gene>
<keyword evidence="1" id="KW-0472">Membrane</keyword>
<evidence type="ECO:0000256" key="1">
    <source>
        <dbReference type="SAM" id="Phobius"/>
    </source>
</evidence>
<dbReference type="GO" id="GO:0006629">
    <property type="term" value="P:lipid metabolic process"/>
    <property type="evidence" value="ECO:0007669"/>
    <property type="project" value="InterPro"/>
</dbReference>
<feature type="transmembrane region" description="Helical" evidence="1">
    <location>
        <begin position="97"/>
        <end position="122"/>
    </location>
</feature>
<dbReference type="InterPro" id="IPR044851">
    <property type="entry name" value="Wax_synthase"/>
</dbReference>
<comment type="caution">
    <text evidence="3">The sequence shown here is derived from an EMBL/GenBank/DDBJ whole genome shotgun (WGS) entry which is preliminary data.</text>
</comment>
<keyword evidence="2" id="KW-0732">Signal</keyword>
<dbReference type="PANTHER" id="PTHR31595:SF57">
    <property type="entry name" value="OS04G0481900 PROTEIN"/>
    <property type="match status" value="1"/>
</dbReference>
<accession>A0A150GUV2</accession>
<proteinExistence type="predicted"/>
<dbReference type="PANTHER" id="PTHR31595">
    <property type="entry name" value="LONG-CHAIN-ALCOHOL O-FATTY-ACYLTRANSFERASE 3-RELATED"/>
    <property type="match status" value="1"/>
</dbReference>
<keyword evidence="1" id="KW-1133">Transmembrane helix</keyword>
<evidence type="ECO:0000313" key="3">
    <source>
        <dbReference type="EMBL" id="KXZ53656.1"/>
    </source>
</evidence>
<feature type="transmembrane region" description="Helical" evidence="1">
    <location>
        <begin position="61"/>
        <end position="85"/>
    </location>
</feature>
<keyword evidence="1" id="KW-0812">Transmembrane</keyword>
<name>A0A150GUV2_GONPE</name>
<feature type="chain" id="PRO_5007562225" description="Wax synthase domain-containing protein" evidence="2">
    <location>
        <begin position="23"/>
        <end position="253"/>
    </location>
</feature>
<keyword evidence="4" id="KW-1185">Reference proteome</keyword>
<dbReference type="OrthoDB" id="1077582at2759"/>
<evidence type="ECO:0008006" key="5">
    <source>
        <dbReference type="Google" id="ProtNLM"/>
    </source>
</evidence>
<feature type="transmembrane region" description="Helical" evidence="1">
    <location>
        <begin position="32"/>
        <end position="49"/>
    </location>
</feature>